<sequence length="244" mass="28149">MLSHLIELRRRLLHTLFVFLIFFVLFFIYSGELFLFLVQPLIKNLPAQDSLIATYLTSPLFIPIQLAADSAMLLTAPFALFHVWRFVSPGLYRHEQENVSWAIIISLTLFAVGVLFCFYLVLPFMLQFFAQAVPQGVRFLPDMAYAVDFILRMLLIFGVCFQVPLLCLLLVRLQLLQVSSLKLIRPYVIVAAFIIGMLLTPPDVFSQIMLALPLCLLYEFGLLLAVFFQKKQDLRKIPRSRQRN</sequence>
<feature type="transmembrane region" description="Helical" evidence="5">
    <location>
        <begin position="99"/>
        <end position="129"/>
    </location>
</feature>
<keyword evidence="4 5" id="KW-0472">Membrane</keyword>
<proteinExistence type="inferred from homology"/>
<dbReference type="EMBL" id="LNYP01000023">
    <property type="protein sequence ID" value="KTD38969.1"/>
    <property type="molecule type" value="Genomic_DNA"/>
</dbReference>
<dbReference type="PRINTS" id="PR01840">
    <property type="entry name" value="TATCFAMILY"/>
</dbReference>
<comment type="caution">
    <text evidence="6">The sequence shown here is derived from an EMBL/GenBank/DDBJ whole genome shotgun (WGS) entry which is preliminary data.</text>
</comment>
<evidence type="ECO:0000256" key="3">
    <source>
        <dbReference type="ARBA" id="ARBA00022989"/>
    </source>
</evidence>
<evidence type="ECO:0000313" key="6">
    <source>
        <dbReference type="EMBL" id="KTD38969.1"/>
    </source>
</evidence>
<dbReference type="GO" id="GO:0065002">
    <property type="term" value="P:intracellular protein transmembrane transport"/>
    <property type="evidence" value="ECO:0007669"/>
    <property type="project" value="TreeGrafter"/>
</dbReference>
<keyword evidence="5" id="KW-0811">Translocation</keyword>
<keyword evidence="5" id="KW-1003">Cell membrane</keyword>
<accession>A0A0W0X367</accession>
<comment type="function">
    <text evidence="5">Part of the twin-arginine translocation (Tat) system that transports large folded proteins containing a characteristic twin-arginine motif in their signal peptide across membranes. Together with TatB, TatC is part of a receptor directly interacting with Tat signal peptides.</text>
</comment>
<feature type="transmembrane region" description="Helical" evidence="5">
    <location>
        <begin position="208"/>
        <end position="228"/>
    </location>
</feature>
<evidence type="ECO:0000256" key="1">
    <source>
        <dbReference type="ARBA" id="ARBA00004141"/>
    </source>
</evidence>
<evidence type="ECO:0000256" key="4">
    <source>
        <dbReference type="ARBA" id="ARBA00023136"/>
    </source>
</evidence>
<dbReference type="Proteomes" id="UP000054858">
    <property type="component" value="Unassembled WGS sequence"/>
</dbReference>
<dbReference type="GO" id="GO:0009977">
    <property type="term" value="F:proton motive force dependent protein transmembrane transporter activity"/>
    <property type="evidence" value="ECO:0007669"/>
    <property type="project" value="TreeGrafter"/>
</dbReference>
<comment type="subunit">
    <text evidence="5">The Tat system comprises two distinct complexes: a TatABC complex, containing multiple copies of TatA, TatB and TatC subunits, and a separate TatA complex, containing only TatA subunits. Substrates initially bind to the TatABC complex, which probably triggers association of the separate TatA complex to form the active translocon.</text>
</comment>
<reference evidence="6 7" key="1">
    <citation type="submission" date="2015-11" db="EMBL/GenBank/DDBJ databases">
        <title>Genomic analysis of 38 Legionella species identifies large and diverse effector repertoires.</title>
        <authorList>
            <person name="Burstein D."/>
            <person name="Amaro F."/>
            <person name="Zusman T."/>
            <person name="Lifshitz Z."/>
            <person name="Cohen O."/>
            <person name="Gilbert J.A."/>
            <person name="Pupko T."/>
            <person name="Shuman H.A."/>
            <person name="Segal G."/>
        </authorList>
    </citation>
    <scope>NUCLEOTIDE SEQUENCE [LARGE SCALE GENOMIC DNA]</scope>
    <source>
        <strain evidence="6 7">Oak Ridge-10</strain>
    </source>
</reference>
<comment type="similarity">
    <text evidence="5">Belongs to the TatC family.</text>
</comment>
<keyword evidence="5" id="KW-0653">Protein transport</keyword>
<dbReference type="InterPro" id="IPR002033">
    <property type="entry name" value="TatC"/>
</dbReference>
<evidence type="ECO:0000256" key="5">
    <source>
        <dbReference type="HAMAP-Rule" id="MF_00902"/>
    </source>
</evidence>
<keyword evidence="3 5" id="KW-1133">Transmembrane helix</keyword>
<dbReference type="PANTHER" id="PTHR30371:SF0">
    <property type="entry name" value="SEC-INDEPENDENT PROTEIN TRANSLOCASE PROTEIN TATC, CHLOROPLASTIC-RELATED"/>
    <property type="match status" value="1"/>
</dbReference>
<feature type="transmembrane region" description="Helical" evidence="5">
    <location>
        <begin position="149"/>
        <end position="171"/>
    </location>
</feature>
<dbReference type="NCBIfam" id="TIGR00945">
    <property type="entry name" value="tatC"/>
    <property type="match status" value="1"/>
</dbReference>
<feature type="transmembrane region" description="Helical" evidence="5">
    <location>
        <begin position="62"/>
        <end position="87"/>
    </location>
</feature>
<name>A0A0W0X367_9GAMM</name>
<protein>
    <recommendedName>
        <fullName evidence="5">Sec-independent protein translocase protein TatC</fullName>
    </recommendedName>
</protein>
<dbReference type="AlphaFoldDB" id="A0A0W0X367"/>
<organism evidence="6 7">
    <name type="scientific">Legionella oakridgensis</name>
    <dbReference type="NCBI Taxonomy" id="29423"/>
    <lineage>
        <taxon>Bacteria</taxon>
        <taxon>Pseudomonadati</taxon>
        <taxon>Pseudomonadota</taxon>
        <taxon>Gammaproteobacteria</taxon>
        <taxon>Legionellales</taxon>
        <taxon>Legionellaceae</taxon>
        <taxon>Legionella</taxon>
    </lineage>
</organism>
<evidence type="ECO:0000313" key="7">
    <source>
        <dbReference type="Proteomes" id="UP000054858"/>
    </source>
</evidence>
<keyword evidence="5" id="KW-0813">Transport</keyword>
<dbReference type="GO" id="GO:0033281">
    <property type="term" value="C:TAT protein transport complex"/>
    <property type="evidence" value="ECO:0007669"/>
    <property type="project" value="UniProtKB-UniRule"/>
</dbReference>
<dbReference type="Pfam" id="PF00902">
    <property type="entry name" value="TatC"/>
    <property type="match status" value="1"/>
</dbReference>
<evidence type="ECO:0000256" key="2">
    <source>
        <dbReference type="ARBA" id="ARBA00022692"/>
    </source>
</evidence>
<keyword evidence="2 5" id="KW-0812">Transmembrane</keyword>
<dbReference type="HAMAP" id="MF_00902">
    <property type="entry name" value="TatC"/>
    <property type="match status" value="1"/>
</dbReference>
<dbReference type="PATRIC" id="fig|29423.5.peg.1143"/>
<gene>
    <name evidence="5" type="primary">tatC</name>
    <name evidence="6" type="ORF">Loak_1090</name>
</gene>
<dbReference type="GO" id="GO:0043953">
    <property type="term" value="P:protein transport by the Tat complex"/>
    <property type="evidence" value="ECO:0007669"/>
    <property type="project" value="UniProtKB-UniRule"/>
</dbReference>
<comment type="subcellular location">
    <subcellularLocation>
        <location evidence="5">Cell membrane</location>
        <topology evidence="5">Multi-pass membrane protein</topology>
    </subcellularLocation>
    <subcellularLocation>
        <location evidence="1">Membrane</location>
        <topology evidence="1">Multi-pass membrane protein</topology>
    </subcellularLocation>
</comment>
<dbReference type="PANTHER" id="PTHR30371">
    <property type="entry name" value="SEC-INDEPENDENT PROTEIN TRANSLOCASE PROTEIN TATC"/>
    <property type="match status" value="1"/>
</dbReference>
<feature type="transmembrane region" description="Helical" evidence="5">
    <location>
        <begin position="183"/>
        <end position="202"/>
    </location>
</feature>
<feature type="transmembrane region" description="Helical" evidence="5">
    <location>
        <begin position="12"/>
        <end position="42"/>
    </location>
</feature>
<dbReference type="RefSeq" id="WP_025386658.1">
    <property type="nucleotide sequence ID" value="NZ_KV441804.1"/>
</dbReference>